<sequence>MLTLIMWGIVSEVMSISDVDTPEIWVAGFAFVVLAVAAQLEGVVLVNIQTMGVDQSIPAAVAVVGTMLGLWWLDNE</sequence>
<dbReference type="EMBL" id="AOLN01000011">
    <property type="protein sequence ID" value="ELZ95338.1"/>
    <property type="molecule type" value="Genomic_DNA"/>
</dbReference>
<comment type="caution">
    <text evidence="2">The sequence shown here is derived from an EMBL/GenBank/DDBJ whole genome shotgun (WGS) entry which is preliminary data.</text>
</comment>
<protein>
    <submittedName>
        <fullName evidence="2">Uncharacterized protein</fullName>
    </submittedName>
</protein>
<evidence type="ECO:0000256" key="1">
    <source>
        <dbReference type="SAM" id="Phobius"/>
    </source>
</evidence>
<dbReference type="PATRIC" id="fig|662479.7.peg.1965"/>
<reference evidence="2 3" key="1">
    <citation type="journal article" date="2014" name="PLoS Genet.">
        <title>Phylogenetically driven sequencing of extremely halophilic archaea reveals strategies for static and dynamic osmo-response.</title>
        <authorList>
            <person name="Becker E.A."/>
            <person name="Seitzer P.M."/>
            <person name="Tritt A."/>
            <person name="Larsen D."/>
            <person name="Krusor M."/>
            <person name="Yao A.I."/>
            <person name="Wu D."/>
            <person name="Madern D."/>
            <person name="Eisen J.A."/>
            <person name="Darling A.E."/>
            <person name="Facciotti M.T."/>
        </authorList>
    </citation>
    <scope>NUCLEOTIDE SEQUENCE [LARGE SCALE GENOMIC DNA]</scope>
    <source>
        <strain evidence="2 3">ATCC BAA-1512</strain>
    </source>
</reference>
<keyword evidence="1" id="KW-0812">Transmembrane</keyword>
<keyword evidence="3" id="KW-1185">Reference proteome</keyword>
<organism evidence="2 3">
    <name type="scientific">Haloferax mucosum ATCC BAA-1512</name>
    <dbReference type="NCBI Taxonomy" id="662479"/>
    <lineage>
        <taxon>Archaea</taxon>
        <taxon>Methanobacteriati</taxon>
        <taxon>Methanobacteriota</taxon>
        <taxon>Stenosarchaea group</taxon>
        <taxon>Halobacteria</taxon>
        <taxon>Halobacteriales</taxon>
        <taxon>Haloferacaceae</taxon>
        <taxon>Haloferax</taxon>
    </lineage>
</organism>
<feature type="transmembrane region" description="Helical" evidence="1">
    <location>
        <begin position="57"/>
        <end position="73"/>
    </location>
</feature>
<dbReference type="AlphaFoldDB" id="M0IHJ7"/>
<feature type="transmembrane region" description="Helical" evidence="1">
    <location>
        <begin position="25"/>
        <end position="45"/>
    </location>
</feature>
<dbReference type="STRING" id="662479.C440_09677"/>
<proteinExistence type="predicted"/>
<keyword evidence="1" id="KW-0472">Membrane</keyword>
<dbReference type="Proteomes" id="UP000011550">
    <property type="component" value="Unassembled WGS sequence"/>
</dbReference>
<gene>
    <name evidence="2" type="ORF">C440_09677</name>
</gene>
<evidence type="ECO:0000313" key="2">
    <source>
        <dbReference type="EMBL" id="ELZ95338.1"/>
    </source>
</evidence>
<keyword evidence="1" id="KW-1133">Transmembrane helix</keyword>
<evidence type="ECO:0000313" key="3">
    <source>
        <dbReference type="Proteomes" id="UP000011550"/>
    </source>
</evidence>
<accession>M0IHJ7</accession>
<name>M0IHJ7_9EURY</name>